<dbReference type="AlphaFoldDB" id="G9A2N5"/>
<dbReference type="RefSeq" id="WP_014330191.1">
    <property type="nucleotide sequence ID" value="NC_016812.1"/>
</dbReference>
<reference evidence="1 2" key="1">
    <citation type="journal article" date="2012" name="J. Bacteriol.">
        <title>Genome sequence of the soybean symbiont Sinorhizobium fredii HH103.</title>
        <authorList>
            <person name="Weidner S."/>
            <person name="Becker A."/>
            <person name="Bonilla I."/>
            <person name="Jaenicke S."/>
            <person name="Lloret J."/>
            <person name="Margaret I."/>
            <person name="Puhler A."/>
            <person name="Ruiz-Sainz J.E."/>
            <person name="Schneiker-Bekel S."/>
            <person name="Szczepanowski R."/>
            <person name="Vinardell J.M."/>
            <person name="Zehner S."/>
            <person name="Gottfert M."/>
        </authorList>
    </citation>
    <scope>NUCLEOTIDE SEQUENCE [LARGE SCALE GENOMIC DNA]</scope>
    <source>
        <strain evidence="1 2">HH103</strain>
    </source>
</reference>
<gene>
    <name evidence="1" type="ordered locus">SFHH103_03308</name>
</gene>
<proteinExistence type="predicted"/>
<name>G9A2N5_SINF1</name>
<dbReference type="PATRIC" id="fig|380.5.peg.3508"/>
<dbReference type="EMBL" id="HE616890">
    <property type="protein sequence ID" value="CCE97800.1"/>
    <property type="molecule type" value="Genomic_DNA"/>
</dbReference>
<dbReference type="KEGG" id="sfh:SFHH103_03308"/>
<evidence type="ECO:0000313" key="2">
    <source>
        <dbReference type="Proteomes" id="UP000007735"/>
    </source>
</evidence>
<dbReference type="Proteomes" id="UP000007735">
    <property type="component" value="Chromosome"/>
</dbReference>
<protein>
    <submittedName>
        <fullName evidence="1">Uncharacterized protein</fullName>
    </submittedName>
</protein>
<sequence>MCKTAYSILIERAAKFADSHGRTLRVFFEASGKHEDRNLISYVKALKAAGMPFAGSSG</sequence>
<dbReference type="HOGENOM" id="CLU_2976165_0_0_5"/>
<evidence type="ECO:0000313" key="1">
    <source>
        <dbReference type="EMBL" id="CCE97800.1"/>
    </source>
</evidence>
<accession>G9A2N5</accession>
<organism evidence="1 2">
    <name type="scientific">Sinorhizobium fredii (strain HH103)</name>
    <dbReference type="NCBI Taxonomy" id="1117943"/>
    <lineage>
        <taxon>Bacteria</taxon>
        <taxon>Pseudomonadati</taxon>
        <taxon>Pseudomonadota</taxon>
        <taxon>Alphaproteobacteria</taxon>
        <taxon>Hyphomicrobiales</taxon>
        <taxon>Rhizobiaceae</taxon>
        <taxon>Sinorhizobium/Ensifer group</taxon>
        <taxon>Sinorhizobium</taxon>
    </lineage>
</organism>